<dbReference type="EMBL" id="JAAAIM010000089">
    <property type="protein sequence ID" value="KAG0295294.1"/>
    <property type="molecule type" value="Genomic_DNA"/>
</dbReference>
<evidence type="ECO:0000313" key="2">
    <source>
        <dbReference type="EMBL" id="KAG0295294.1"/>
    </source>
</evidence>
<gene>
    <name evidence="2" type="ORF">BGZ96_012067</name>
</gene>
<evidence type="ECO:0000256" key="1">
    <source>
        <dbReference type="SAM" id="Phobius"/>
    </source>
</evidence>
<feature type="transmembrane region" description="Helical" evidence="1">
    <location>
        <begin position="87"/>
        <end position="106"/>
    </location>
</feature>
<evidence type="ECO:0008006" key="4">
    <source>
        <dbReference type="Google" id="ProtNLM"/>
    </source>
</evidence>
<accession>A0ABQ7KBH5</accession>
<dbReference type="Proteomes" id="UP001194696">
    <property type="component" value="Unassembled WGS sequence"/>
</dbReference>
<name>A0ABQ7KBH5_9FUNG</name>
<reference evidence="2 3" key="1">
    <citation type="journal article" date="2020" name="Fungal Divers.">
        <title>Resolving the Mortierellaceae phylogeny through synthesis of multi-gene phylogenetics and phylogenomics.</title>
        <authorList>
            <person name="Vandepol N."/>
            <person name="Liber J."/>
            <person name="Desiro A."/>
            <person name="Na H."/>
            <person name="Kennedy M."/>
            <person name="Barry K."/>
            <person name="Grigoriev I.V."/>
            <person name="Miller A.N."/>
            <person name="O'Donnell K."/>
            <person name="Stajich J.E."/>
            <person name="Bonito G."/>
        </authorList>
    </citation>
    <scope>NUCLEOTIDE SEQUENCE [LARGE SCALE GENOMIC DNA]</scope>
    <source>
        <strain evidence="2 3">AD045</strain>
    </source>
</reference>
<keyword evidence="1" id="KW-0472">Membrane</keyword>
<organism evidence="2 3">
    <name type="scientific">Linnemannia gamsii</name>
    <dbReference type="NCBI Taxonomy" id="64522"/>
    <lineage>
        <taxon>Eukaryota</taxon>
        <taxon>Fungi</taxon>
        <taxon>Fungi incertae sedis</taxon>
        <taxon>Mucoromycota</taxon>
        <taxon>Mortierellomycotina</taxon>
        <taxon>Mortierellomycetes</taxon>
        <taxon>Mortierellales</taxon>
        <taxon>Mortierellaceae</taxon>
        <taxon>Linnemannia</taxon>
    </lineage>
</organism>
<evidence type="ECO:0000313" key="3">
    <source>
        <dbReference type="Proteomes" id="UP001194696"/>
    </source>
</evidence>
<comment type="caution">
    <text evidence="2">The sequence shown here is derived from an EMBL/GenBank/DDBJ whole genome shotgun (WGS) entry which is preliminary data.</text>
</comment>
<keyword evidence="1" id="KW-0812">Transmembrane</keyword>
<proteinExistence type="predicted"/>
<keyword evidence="1" id="KW-1133">Transmembrane helix</keyword>
<protein>
    <recommendedName>
        <fullName evidence="4">F-box domain-containing protein</fullName>
    </recommendedName>
</protein>
<sequence>MNPPMKPTAATTQFFEMPELVAHLAHRFLDHRSISCLMQINRHLYAFCTPALFYNVFAGYHPEKRNLLTSKDSIEVLARNVHRARQLQLYLVDMVYYVNCVFAYLYQNQTYTITTSQRYRHRK</sequence>
<keyword evidence="3" id="KW-1185">Reference proteome</keyword>